<dbReference type="AlphaFoldDB" id="A0A8T0F424"/>
<evidence type="ECO:0000256" key="1">
    <source>
        <dbReference type="SAM" id="MobiDB-lite"/>
    </source>
</evidence>
<evidence type="ECO:0000256" key="2">
    <source>
        <dbReference type="SAM" id="Phobius"/>
    </source>
</evidence>
<keyword evidence="4" id="KW-1185">Reference proteome</keyword>
<feature type="region of interest" description="Disordered" evidence="1">
    <location>
        <begin position="1"/>
        <end position="25"/>
    </location>
</feature>
<protein>
    <submittedName>
        <fullName evidence="3">Uncharacterized protein</fullName>
    </submittedName>
</protein>
<feature type="transmembrane region" description="Helical" evidence="2">
    <location>
        <begin position="161"/>
        <end position="179"/>
    </location>
</feature>
<name>A0A8T0F424_ARGBR</name>
<keyword evidence="2" id="KW-0472">Membrane</keyword>
<gene>
    <name evidence="3" type="ORF">HNY73_010631</name>
</gene>
<proteinExistence type="predicted"/>
<dbReference type="EMBL" id="JABXBU010000030">
    <property type="protein sequence ID" value="KAF8785035.1"/>
    <property type="molecule type" value="Genomic_DNA"/>
</dbReference>
<organism evidence="3 4">
    <name type="scientific">Argiope bruennichi</name>
    <name type="common">Wasp spider</name>
    <name type="synonym">Aranea bruennichi</name>
    <dbReference type="NCBI Taxonomy" id="94029"/>
    <lineage>
        <taxon>Eukaryota</taxon>
        <taxon>Metazoa</taxon>
        <taxon>Ecdysozoa</taxon>
        <taxon>Arthropoda</taxon>
        <taxon>Chelicerata</taxon>
        <taxon>Arachnida</taxon>
        <taxon>Araneae</taxon>
        <taxon>Araneomorphae</taxon>
        <taxon>Entelegynae</taxon>
        <taxon>Araneoidea</taxon>
        <taxon>Araneidae</taxon>
        <taxon>Argiope</taxon>
    </lineage>
</organism>
<reference evidence="3" key="1">
    <citation type="journal article" date="2020" name="bioRxiv">
        <title>Chromosome-level reference genome of the European wasp spider Argiope bruennichi: a resource for studies on range expansion and evolutionary adaptation.</title>
        <authorList>
            <person name="Sheffer M.M."/>
            <person name="Hoppe A."/>
            <person name="Krehenwinkel H."/>
            <person name="Uhl G."/>
            <person name="Kuss A.W."/>
            <person name="Jensen L."/>
            <person name="Jensen C."/>
            <person name="Gillespie R.G."/>
            <person name="Hoff K.J."/>
            <person name="Prost S."/>
        </authorList>
    </citation>
    <scope>NUCLEOTIDE SEQUENCE</scope>
</reference>
<dbReference type="Proteomes" id="UP000807504">
    <property type="component" value="Unassembled WGS sequence"/>
</dbReference>
<accession>A0A8T0F424</accession>
<sequence>MDGNLISNVSSEEKNNEENELEHANELSVIHDDDIEAEFISERLYRGIMRRSEVRNNEEDNLVYADELSIIDGYNGEENFERFNGEIMVMHRSEEQNYEEDNLWYIDELTVVDAEETEQDIEEYLGEDFEEDFERFYGEFIRGNFLYFAVRDRRDVINCRIFEGLIILAVFLAFIMRHVTG</sequence>
<evidence type="ECO:0000313" key="3">
    <source>
        <dbReference type="EMBL" id="KAF8785035.1"/>
    </source>
</evidence>
<reference evidence="3" key="2">
    <citation type="submission" date="2020-06" db="EMBL/GenBank/DDBJ databases">
        <authorList>
            <person name="Sheffer M."/>
        </authorList>
    </citation>
    <scope>NUCLEOTIDE SEQUENCE</scope>
</reference>
<keyword evidence="2" id="KW-0812">Transmembrane</keyword>
<feature type="compositionally biased region" description="Basic and acidic residues" evidence="1">
    <location>
        <begin position="11"/>
        <end position="25"/>
    </location>
</feature>
<evidence type="ECO:0000313" key="4">
    <source>
        <dbReference type="Proteomes" id="UP000807504"/>
    </source>
</evidence>
<comment type="caution">
    <text evidence="3">The sequence shown here is derived from an EMBL/GenBank/DDBJ whole genome shotgun (WGS) entry which is preliminary data.</text>
</comment>
<keyword evidence="2" id="KW-1133">Transmembrane helix</keyword>